<keyword evidence="4 7" id="KW-0436">Ligase</keyword>
<dbReference type="UniPathway" id="UPA00219"/>
<dbReference type="HAMAP" id="MF_00639">
    <property type="entry name" value="MurD"/>
    <property type="match status" value="1"/>
</dbReference>
<evidence type="ECO:0000259" key="8">
    <source>
        <dbReference type="Pfam" id="PF08245"/>
    </source>
</evidence>
<dbReference type="GO" id="GO:0071555">
    <property type="term" value="P:cell wall organization"/>
    <property type="evidence" value="ECO:0007669"/>
    <property type="project" value="UniProtKB-KW"/>
</dbReference>
<name>A0A399E1A8_9DEIN</name>
<dbReference type="EC" id="6.3.2.9" evidence="7"/>
<evidence type="ECO:0000256" key="2">
    <source>
        <dbReference type="ARBA" id="ARBA00004752"/>
    </source>
</evidence>
<protein>
    <recommendedName>
        <fullName evidence="7">UDP-N-acetylmuramoylalanine--D-glutamate ligase</fullName>
        <ecNumber evidence="7">6.3.2.9</ecNumber>
    </recommendedName>
    <alternativeName>
        <fullName evidence="7">D-glutamic acid-adding enzyme</fullName>
    </alternativeName>
    <alternativeName>
        <fullName evidence="7">UDP-N-acetylmuramoyl-L-alanyl-D-glutamate synthetase</fullName>
    </alternativeName>
</protein>
<dbReference type="AlphaFoldDB" id="A0A399E1A8"/>
<dbReference type="SUPFAM" id="SSF51984">
    <property type="entry name" value="MurCD N-terminal domain"/>
    <property type="match status" value="1"/>
</dbReference>
<comment type="pathway">
    <text evidence="2 7">Cell wall biogenesis; peptidoglycan biosynthesis.</text>
</comment>
<comment type="caution">
    <text evidence="9">The sequence shown here is derived from an EMBL/GenBank/DDBJ whole genome shotgun (WGS) entry which is preliminary data.</text>
</comment>
<feature type="binding site" evidence="7">
    <location>
        <begin position="103"/>
        <end position="109"/>
    </location>
    <ligand>
        <name>ATP</name>
        <dbReference type="ChEBI" id="CHEBI:30616"/>
    </ligand>
</feature>
<evidence type="ECO:0000256" key="4">
    <source>
        <dbReference type="ARBA" id="ARBA00022598"/>
    </source>
</evidence>
<evidence type="ECO:0000313" key="9">
    <source>
        <dbReference type="EMBL" id="RIH77313.1"/>
    </source>
</evidence>
<dbReference type="GO" id="GO:0009252">
    <property type="term" value="P:peptidoglycan biosynthetic process"/>
    <property type="evidence" value="ECO:0007669"/>
    <property type="project" value="UniProtKB-UniRule"/>
</dbReference>
<dbReference type="InterPro" id="IPR013221">
    <property type="entry name" value="Mur_ligase_cen"/>
</dbReference>
<comment type="subcellular location">
    <subcellularLocation>
        <location evidence="1 7">Cytoplasm</location>
    </subcellularLocation>
</comment>
<dbReference type="RefSeq" id="WP_027887280.1">
    <property type="nucleotide sequence ID" value="NZ_JBHSXZ010000040.1"/>
</dbReference>
<dbReference type="EMBL" id="QWKX01000028">
    <property type="protein sequence ID" value="RIH77313.1"/>
    <property type="molecule type" value="Genomic_DNA"/>
</dbReference>
<keyword evidence="7" id="KW-0961">Cell wall biogenesis/degradation</keyword>
<dbReference type="Gene3D" id="3.40.1190.10">
    <property type="entry name" value="Mur-like, catalytic domain"/>
    <property type="match status" value="1"/>
</dbReference>
<dbReference type="SUPFAM" id="SSF53244">
    <property type="entry name" value="MurD-like peptide ligases, peptide-binding domain"/>
    <property type="match status" value="1"/>
</dbReference>
<evidence type="ECO:0000256" key="1">
    <source>
        <dbReference type="ARBA" id="ARBA00004496"/>
    </source>
</evidence>
<keyword evidence="7" id="KW-0132">Cell division</keyword>
<accession>A0A399E1A8</accession>
<keyword evidence="7" id="KW-0131">Cell cycle</keyword>
<evidence type="ECO:0000256" key="3">
    <source>
        <dbReference type="ARBA" id="ARBA00022490"/>
    </source>
</evidence>
<dbReference type="PANTHER" id="PTHR43692:SF1">
    <property type="entry name" value="UDP-N-ACETYLMURAMOYLALANINE--D-GLUTAMATE LIGASE"/>
    <property type="match status" value="1"/>
</dbReference>
<comment type="similarity">
    <text evidence="7">Belongs to the MurCDEF family.</text>
</comment>
<evidence type="ECO:0000256" key="5">
    <source>
        <dbReference type="ARBA" id="ARBA00022741"/>
    </source>
</evidence>
<dbReference type="InterPro" id="IPR005762">
    <property type="entry name" value="MurD"/>
</dbReference>
<comment type="catalytic activity">
    <reaction evidence="7">
        <text>UDP-N-acetyl-alpha-D-muramoyl-L-alanine + D-glutamate + ATP = UDP-N-acetyl-alpha-D-muramoyl-L-alanyl-D-glutamate + ADP + phosphate + H(+)</text>
        <dbReference type="Rhea" id="RHEA:16429"/>
        <dbReference type="ChEBI" id="CHEBI:15378"/>
        <dbReference type="ChEBI" id="CHEBI:29986"/>
        <dbReference type="ChEBI" id="CHEBI:30616"/>
        <dbReference type="ChEBI" id="CHEBI:43474"/>
        <dbReference type="ChEBI" id="CHEBI:83898"/>
        <dbReference type="ChEBI" id="CHEBI:83900"/>
        <dbReference type="ChEBI" id="CHEBI:456216"/>
        <dbReference type="EC" id="6.3.2.9"/>
    </reaction>
</comment>
<dbReference type="Pfam" id="PF08245">
    <property type="entry name" value="Mur_ligase_M"/>
    <property type="match status" value="1"/>
</dbReference>
<dbReference type="GO" id="GO:0005524">
    <property type="term" value="F:ATP binding"/>
    <property type="evidence" value="ECO:0007669"/>
    <property type="project" value="UniProtKB-UniRule"/>
</dbReference>
<keyword evidence="3 7" id="KW-0963">Cytoplasm</keyword>
<dbReference type="PANTHER" id="PTHR43692">
    <property type="entry name" value="UDP-N-ACETYLMURAMOYLALANINE--D-GLUTAMATE LIGASE"/>
    <property type="match status" value="1"/>
</dbReference>
<proteinExistence type="inferred from homology"/>
<dbReference type="GO" id="GO:0051301">
    <property type="term" value="P:cell division"/>
    <property type="evidence" value="ECO:0007669"/>
    <property type="project" value="UniProtKB-KW"/>
</dbReference>
<evidence type="ECO:0000256" key="6">
    <source>
        <dbReference type="ARBA" id="ARBA00022840"/>
    </source>
</evidence>
<dbReference type="GO" id="GO:0008764">
    <property type="term" value="F:UDP-N-acetylmuramoylalanine-D-glutamate ligase activity"/>
    <property type="evidence" value="ECO:0007669"/>
    <property type="project" value="UniProtKB-UniRule"/>
</dbReference>
<dbReference type="GO" id="GO:0005737">
    <property type="term" value="C:cytoplasm"/>
    <property type="evidence" value="ECO:0007669"/>
    <property type="project" value="UniProtKB-SubCell"/>
</dbReference>
<reference evidence="9 10" key="1">
    <citation type="submission" date="2018-08" db="EMBL/GenBank/DDBJ databases">
        <title>Meiothermus cateniformans JCM 15151 genome sequencing project.</title>
        <authorList>
            <person name="Da Costa M.S."/>
            <person name="Albuquerque L."/>
            <person name="Raposo P."/>
            <person name="Froufe H.J.C."/>
            <person name="Barroso C.S."/>
            <person name="Egas C."/>
        </authorList>
    </citation>
    <scope>NUCLEOTIDE SEQUENCE [LARGE SCALE GENOMIC DNA]</scope>
    <source>
        <strain evidence="9 10">JCM 15151</strain>
    </source>
</reference>
<keyword evidence="5 7" id="KW-0547">Nucleotide-binding</keyword>
<evidence type="ECO:0000256" key="7">
    <source>
        <dbReference type="HAMAP-Rule" id="MF_00639"/>
    </source>
</evidence>
<dbReference type="OrthoDB" id="9809796at2"/>
<evidence type="ECO:0000313" key="10">
    <source>
        <dbReference type="Proteomes" id="UP000266089"/>
    </source>
</evidence>
<keyword evidence="6 7" id="KW-0067">ATP-binding</keyword>
<dbReference type="InterPro" id="IPR036565">
    <property type="entry name" value="Mur-like_cat_sf"/>
</dbReference>
<dbReference type="Gene3D" id="3.40.50.720">
    <property type="entry name" value="NAD(P)-binding Rossmann-like Domain"/>
    <property type="match status" value="1"/>
</dbReference>
<keyword evidence="7" id="KW-0573">Peptidoglycan synthesis</keyword>
<comment type="function">
    <text evidence="7">Cell wall formation. Catalyzes the addition of glutamate to the nucleotide precursor UDP-N-acetylmuramoyl-L-alanine (UMA).</text>
</comment>
<gene>
    <name evidence="7 9" type="primary">murD</name>
    <name evidence="9" type="ORF">Mcate_01364</name>
</gene>
<dbReference type="Proteomes" id="UP000266089">
    <property type="component" value="Unassembled WGS sequence"/>
</dbReference>
<dbReference type="Gene3D" id="3.90.190.20">
    <property type="entry name" value="Mur ligase, C-terminal domain"/>
    <property type="match status" value="1"/>
</dbReference>
<dbReference type="Pfam" id="PF21799">
    <property type="entry name" value="MurD-like_N"/>
    <property type="match status" value="1"/>
</dbReference>
<feature type="domain" description="Mur ligase central" evidence="8">
    <location>
        <begin position="101"/>
        <end position="212"/>
    </location>
</feature>
<dbReference type="InterPro" id="IPR036615">
    <property type="entry name" value="Mur_ligase_C_dom_sf"/>
</dbReference>
<dbReference type="SUPFAM" id="SSF53623">
    <property type="entry name" value="MurD-like peptide ligases, catalytic domain"/>
    <property type="match status" value="1"/>
</dbReference>
<keyword evidence="7" id="KW-0133">Cell shape</keyword>
<sequence>MRRLVYGLGRSGLGVLAYLQRHGLPAAFYDDKLKPEEAEQALKLGFALEPNPTPGLYDQVIAAPGVPIQHPRLAALREGGAEVIGEAELVYRHSQTPLIGITGTAGKTSCTLFTGHFLRALGFKAVEGGNIDPPLAAVVDEAEVVAAEMSSFQLERVVHFRPRVAVLLLLGVDHLDRHGSLEAYHAAKLNLIKNLTAEDALVYNAQDPRILAGIAGSPARRYPFEPAPSPRETNLNAALQAALAYAHIVQREQPGRTWAVEPSAQALAPYRDTAPQPEARYEVFARMGGLHFIDDSIATRLDSVRTALEAAPGPVAWILGGVDKGAPSAELLEVVERKVRLILALGRDGPRLAAPFRGRVEVLEISEPDGRKALREAVLEALQRLTTGSVLLAPLAASFDQFKDYKERSRVFREVVMELGGVHG</sequence>
<dbReference type="GO" id="GO:0008360">
    <property type="term" value="P:regulation of cell shape"/>
    <property type="evidence" value="ECO:0007669"/>
    <property type="project" value="UniProtKB-KW"/>
</dbReference>
<organism evidence="9 10">
    <name type="scientific">Meiothermus taiwanensis</name>
    <dbReference type="NCBI Taxonomy" id="172827"/>
    <lineage>
        <taxon>Bacteria</taxon>
        <taxon>Thermotogati</taxon>
        <taxon>Deinococcota</taxon>
        <taxon>Deinococci</taxon>
        <taxon>Thermales</taxon>
        <taxon>Thermaceae</taxon>
        <taxon>Meiothermus</taxon>
    </lineage>
</organism>